<dbReference type="Proteomes" id="UP000275385">
    <property type="component" value="Unassembled WGS sequence"/>
</dbReference>
<dbReference type="STRING" id="177199.A0A420YGB9"/>
<dbReference type="InterPro" id="IPR003165">
    <property type="entry name" value="Piwi"/>
</dbReference>
<dbReference type="SUPFAM" id="SSF101690">
    <property type="entry name" value="PAZ domain"/>
    <property type="match status" value="1"/>
</dbReference>
<dbReference type="SUPFAM" id="SSF53098">
    <property type="entry name" value="Ribonuclease H-like"/>
    <property type="match status" value="1"/>
</dbReference>
<evidence type="ECO:0000259" key="2">
    <source>
        <dbReference type="PROSITE" id="PS50822"/>
    </source>
</evidence>
<dbReference type="InterPro" id="IPR014811">
    <property type="entry name" value="ArgoL1"/>
</dbReference>
<dbReference type="Gene3D" id="3.30.420.10">
    <property type="entry name" value="Ribonuclease H-like superfamily/Ribonuclease H"/>
    <property type="match status" value="1"/>
</dbReference>
<dbReference type="InterPro" id="IPR036085">
    <property type="entry name" value="PAZ_dom_sf"/>
</dbReference>
<dbReference type="SMART" id="SM00950">
    <property type="entry name" value="Piwi"/>
    <property type="match status" value="1"/>
</dbReference>
<evidence type="ECO:0000256" key="1">
    <source>
        <dbReference type="SAM" id="MobiDB-lite"/>
    </source>
</evidence>
<evidence type="ECO:0000313" key="3">
    <source>
        <dbReference type="EMBL" id="RKU46905.1"/>
    </source>
</evidence>
<feature type="compositionally biased region" description="Basic and acidic residues" evidence="1">
    <location>
        <begin position="124"/>
        <end position="136"/>
    </location>
</feature>
<keyword evidence="4" id="KW-1185">Reference proteome</keyword>
<sequence>MSGRPKGSSRGGKQAQGNVGPGHRQPATQPATGSGSNTGPAGAQAGGSELTSRKMEDDIITETQSVKLRGKPPSLNDGPPCRPGFGSLGTPAMVCTNHAYVDICKDLKVHEYSITIRAMNERDDSYGKKDNKAKDSSEEEADAAVKGRLRKEIIRVLLEKLRTHATNEKQCRRNQFVTDFAGVLLLANQFPLFKDDPEQTTEEVQPFGEAKKYRATVKFTKTHSFRDLFDYISTFGLFDPQRKEAALQMLNIWLRYNAKADPNLVVSGSKTFPLEDRPNTNWVGQDLGEGLRAMRGIFASIRPATGRILVNLQVSHGSFYKPGMLPDFMDHCRGDLKRLDALLRLLKVEALHLTARRRNGKPCYKTIKGLARATDAADSGHTVRFKKDSPRPFGHFAGEVQFQLFQKGTQGEVNSTSKGKETDEAFQWITVEDYYKNDPYVIANKINVTRFPLVNVGTRQKPTYMLAQLLKIKEGQYARVDLTPAQTAAMIKFAAKGPKHNYESIQTGKDLINHAGRDPNPKFENLTLEPCPNDFGRIGGLINVPARFLPNVQIQYLKGGNKLGGTDNKPTWNLREVKLSSQGRLKSAIFCYVAPAGAALTDRPRWQGIANDIWNGFRDQGILDRLAPKNAVFTELKPSNVQISMNDWLGKGFQHLFPILGDESPSTFNNIKFHGDIVCGLPTTCMRASKLSKGGGRGGTDSQYIANVALKVHLKMGGVNQQVTIPQLRPAPQVKPTVFAKEPFFVSAFGGHPTMIVGIDVTHDSVSTDKDDLESNPSTAALVASIDEKLGQWPAVLSVQKSGEMVRQLGEMLKGRLQRWKLKHKEYPRNILIYRDGVSEGEYERVLTLEYPQIRAVCNDLYKTAPGPPRITIVVAGKRHHVRFYPKEDKDGYKDGNTKAGLLVERGITEVRNWDFYLQSHAAIQGTVKPVHYYVVHDEIFKYYHPRIQGAQSDAADKLQSVTHQLSYIFGRATLPVSLCTPVFYAHLACERAKAYVTHVRLRQNKLSGRVTEEELREMQRAVTIKQNVREVMFYI</sequence>
<dbReference type="Pfam" id="PF08699">
    <property type="entry name" value="ArgoL1"/>
    <property type="match status" value="1"/>
</dbReference>
<dbReference type="Gene3D" id="2.170.260.10">
    <property type="entry name" value="paz domain"/>
    <property type="match status" value="1"/>
</dbReference>
<dbReference type="InterPro" id="IPR032474">
    <property type="entry name" value="Argonaute_N"/>
</dbReference>
<dbReference type="PANTHER" id="PTHR22891">
    <property type="entry name" value="EUKARYOTIC TRANSLATION INITIATION FACTOR 2C"/>
    <property type="match status" value="1"/>
</dbReference>
<feature type="compositionally biased region" description="Low complexity" evidence="1">
    <location>
        <begin position="1"/>
        <end position="13"/>
    </location>
</feature>
<dbReference type="Pfam" id="PF16486">
    <property type="entry name" value="ArgoN"/>
    <property type="match status" value="1"/>
</dbReference>
<evidence type="ECO:0000313" key="4">
    <source>
        <dbReference type="Proteomes" id="UP000275385"/>
    </source>
</evidence>
<dbReference type="EMBL" id="QVQW01000011">
    <property type="protein sequence ID" value="RKU46905.1"/>
    <property type="molecule type" value="Genomic_DNA"/>
</dbReference>
<comment type="caution">
    <text evidence="3">The sequence shown here is derived from an EMBL/GenBank/DDBJ whole genome shotgun (WGS) entry which is preliminary data.</text>
</comment>
<reference evidence="3 4" key="1">
    <citation type="submission" date="2018-08" db="EMBL/GenBank/DDBJ databases">
        <title>Draft genome of the lignicolous fungus Coniochaeta pulveracea.</title>
        <authorList>
            <person name="Borstlap C.J."/>
            <person name="De Witt R.N."/>
            <person name="Botha A."/>
            <person name="Volschenk H."/>
        </authorList>
    </citation>
    <scope>NUCLEOTIDE SEQUENCE [LARGE SCALE GENOMIC DNA]</scope>
    <source>
        <strain evidence="3 4">CAB683</strain>
    </source>
</reference>
<dbReference type="GO" id="GO:0003676">
    <property type="term" value="F:nucleic acid binding"/>
    <property type="evidence" value="ECO:0007669"/>
    <property type="project" value="InterPro"/>
</dbReference>
<dbReference type="OrthoDB" id="10252740at2759"/>
<dbReference type="Pfam" id="PF02171">
    <property type="entry name" value="Piwi"/>
    <property type="match status" value="1"/>
</dbReference>
<gene>
    <name evidence="3" type="ORF">DL546_001888</name>
</gene>
<feature type="domain" description="Piwi" evidence="2">
    <location>
        <begin position="655"/>
        <end position="998"/>
    </location>
</feature>
<feature type="compositionally biased region" description="Polar residues" evidence="1">
    <location>
        <begin position="26"/>
        <end position="39"/>
    </location>
</feature>
<organism evidence="3 4">
    <name type="scientific">Coniochaeta pulveracea</name>
    <dbReference type="NCBI Taxonomy" id="177199"/>
    <lineage>
        <taxon>Eukaryota</taxon>
        <taxon>Fungi</taxon>
        <taxon>Dikarya</taxon>
        <taxon>Ascomycota</taxon>
        <taxon>Pezizomycotina</taxon>
        <taxon>Sordariomycetes</taxon>
        <taxon>Sordariomycetidae</taxon>
        <taxon>Coniochaetales</taxon>
        <taxon>Coniochaetaceae</taxon>
        <taxon>Coniochaeta</taxon>
    </lineage>
</organism>
<dbReference type="InterPro" id="IPR036397">
    <property type="entry name" value="RNaseH_sf"/>
</dbReference>
<feature type="region of interest" description="Disordered" evidence="1">
    <location>
        <begin position="124"/>
        <end position="143"/>
    </location>
</feature>
<name>A0A420YGB9_9PEZI</name>
<dbReference type="AlphaFoldDB" id="A0A420YGB9"/>
<dbReference type="Gene3D" id="3.40.50.2300">
    <property type="match status" value="1"/>
</dbReference>
<dbReference type="InterPro" id="IPR012337">
    <property type="entry name" value="RNaseH-like_sf"/>
</dbReference>
<dbReference type="PROSITE" id="PS50822">
    <property type="entry name" value="PIWI"/>
    <property type="match status" value="1"/>
</dbReference>
<proteinExistence type="predicted"/>
<accession>A0A420YGB9</accession>
<dbReference type="SMART" id="SM01163">
    <property type="entry name" value="DUF1785"/>
    <property type="match status" value="1"/>
</dbReference>
<protein>
    <recommendedName>
        <fullName evidence="2">Piwi domain-containing protein</fullName>
    </recommendedName>
</protein>
<feature type="region of interest" description="Disordered" evidence="1">
    <location>
        <begin position="63"/>
        <end position="82"/>
    </location>
</feature>
<feature type="region of interest" description="Disordered" evidence="1">
    <location>
        <begin position="1"/>
        <end position="55"/>
    </location>
</feature>